<dbReference type="InterPro" id="IPR020845">
    <property type="entry name" value="AMP-binding_CS"/>
</dbReference>
<dbReference type="PROSITE" id="PS00455">
    <property type="entry name" value="AMP_BINDING"/>
    <property type="match status" value="1"/>
</dbReference>
<accession>A0A7L2QTR4</accession>
<evidence type="ECO:0000313" key="11">
    <source>
        <dbReference type="Proteomes" id="UP000570288"/>
    </source>
</evidence>
<organism evidence="10 11">
    <name type="scientific">Oxylabes madagascariensis</name>
    <name type="common">white-throated Oxylabes</name>
    <dbReference type="NCBI Taxonomy" id="98144"/>
    <lineage>
        <taxon>Eukaryota</taxon>
        <taxon>Metazoa</taxon>
        <taxon>Chordata</taxon>
        <taxon>Craniata</taxon>
        <taxon>Vertebrata</taxon>
        <taxon>Euteleostomi</taxon>
        <taxon>Archelosauria</taxon>
        <taxon>Archosauria</taxon>
        <taxon>Dinosauria</taxon>
        <taxon>Saurischia</taxon>
        <taxon>Theropoda</taxon>
        <taxon>Coelurosauria</taxon>
        <taxon>Aves</taxon>
        <taxon>Neognathae</taxon>
        <taxon>Neoaves</taxon>
        <taxon>Telluraves</taxon>
        <taxon>Australaves</taxon>
        <taxon>Passeriformes</taxon>
        <taxon>Sylvioidea</taxon>
        <taxon>Timaliidae</taxon>
        <taxon>Oxylabes</taxon>
    </lineage>
</organism>
<comment type="function">
    <text evidence="4">Acyl-CoA synthases catalyze the initial reaction in fatty acid metabolism, by forming a thioester with CoA. Has some preference toward medium-chain substrates. Plays a role in adipocyte differentiation.</text>
</comment>
<evidence type="ECO:0000256" key="2">
    <source>
        <dbReference type="ARBA" id="ARBA00022598"/>
    </source>
</evidence>
<dbReference type="GO" id="GO:0006631">
    <property type="term" value="P:fatty acid metabolic process"/>
    <property type="evidence" value="ECO:0007669"/>
    <property type="project" value="TreeGrafter"/>
</dbReference>
<dbReference type="InterPro" id="IPR000873">
    <property type="entry name" value="AMP-dep_synth/lig_dom"/>
</dbReference>
<proteinExistence type="inferred from homology"/>
<dbReference type="Proteomes" id="UP000570288">
    <property type="component" value="Unassembled WGS sequence"/>
</dbReference>
<comment type="similarity">
    <text evidence="1">Belongs to the ATP-dependent AMP-binding enzyme family.</text>
</comment>
<evidence type="ECO:0000256" key="4">
    <source>
        <dbReference type="ARBA" id="ARBA00037247"/>
    </source>
</evidence>
<evidence type="ECO:0000256" key="1">
    <source>
        <dbReference type="ARBA" id="ARBA00006432"/>
    </source>
</evidence>
<evidence type="ECO:0000256" key="5">
    <source>
        <dbReference type="ARBA" id="ARBA00039009"/>
    </source>
</evidence>
<feature type="non-terminal residue" evidence="10">
    <location>
        <position position="1"/>
    </location>
</feature>
<dbReference type="Gene3D" id="3.40.50.980">
    <property type="match status" value="2"/>
</dbReference>
<dbReference type="PANTHER" id="PTHR43201:SF5">
    <property type="entry name" value="MEDIUM-CHAIN ACYL-COA LIGASE ACSF2, MITOCHONDRIAL"/>
    <property type="match status" value="1"/>
</dbReference>
<dbReference type="PANTHER" id="PTHR43201">
    <property type="entry name" value="ACYL-COA SYNTHETASE"/>
    <property type="match status" value="1"/>
</dbReference>
<evidence type="ECO:0000313" key="10">
    <source>
        <dbReference type="EMBL" id="NXS00360.1"/>
    </source>
</evidence>
<keyword evidence="3" id="KW-0443">Lipid metabolism</keyword>
<dbReference type="SUPFAM" id="SSF56801">
    <property type="entry name" value="Acetyl-CoA synthetase-like"/>
    <property type="match status" value="1"/>
</dbReference>
<protein>
    <recommendedName>
        <fullName evidence="6">Medium-chain acyl-CoA ligase ACSF2, mitochondrial</fullName>
        <ecNumber evidence="5">6.2.1.2</ecNumber>
    </recommendedName>
</protein>
<keyword evidence="11" id="KW-1185">Reference proteome</keyword>
<dbReference type="AlphaFoldDB" id="A0A7L2QTR4"/>
<keyword evidence="2" id="KW-0436">Ligase</keyword>
<dbReference type="GO" id="GO:0031956">
    <property type="term" value="F:medium-chain fatty acid-CoA ligase activity"/>
    <property type="evidence" value="ECO:0007669"/>
    <property type="project" value="UniProtKB-EC"/>
</dbReference>
<evidence type="ECO:0000256" key="6">
    <source>
        <dbReference type="ARBA" id="ARBA00039638"/>
    </source>
</evidence>
<dbReference type="OrthoDB" id="10253115at2759"/>
<dbReference type="Pfam" id="PF00501">
    <property type="entry name" value="AMP-binding"/>
    <property type="match status" value="1"/>
</dbReference>
<evidence type="ECO:0000256" key="7">
    <source>
        <dbReference type="ARBA" id="ARBA00047319"/>
    </source>
</evidence>
<sequence length="353" mass="38662">SYIQGPTDVPLLDKTMGQCLEETVERFPSREALVFCRDGVRKTFAQFKEEVDQAAAGLLALGLRKGDRLGMWGPNIYQWVLMQFATAQAGIILVSVNPAYQASELEFVLRKVGCKALVFPTQFKTQKYYDILKQSCPELEKSSPGGIKSKRLPDLSIVIMCDSKLPGTFHMDEVMQAGDSSHMKQLRAVQQSLSCSEPINIQFTSGTTGRPKGATLSHRNIVNNANLIGLRLGITGQVGLVGTGTSAVPASVLLLCSPRWDRIGWVLSWGCPQFPPLKLCLFFPSSSRCSFLLGTPTMFIDMLSQPDFDSYDLSTLRGGIIAGSPVPPEIMRTIITKMHMPELVVSCGCCDQS</sequence>
<gene>
    <name evidence="10" type="primary">Acsf2</name>
    <name evidence="10" type="ORF">OXYMAD_R02471</name>
</gene>
<comment type="catalytic activity">
    <reaction evidence="7">
        <text>octanoate + ATP + CoA = octanoyl-CoA + AMP + diphosphate</text>
        <dbReference type="Rhea" id="RHEA:33631"/>
        <dbReference type="ChEBI" id="CHEBI:25646"/>
        <dbReference type="ChEBI" id="CHEBI:30616"/>
        <dbReference type="ChEBI" id="CHEBI:33019"/>
        <dbReference type="ChEBI" id="CHEBI:57287"/>
        <dbReference type="ChEBI" id="CHEBI:57386"/>
        <dbReference type="ChEBI" id="CHEBI:456215"/>
    </reaction>
</comment>
<feature type="non-terminal residue" evidence="10">
    <location>
        <position position="353"/>
    </location>
</feature>
<name>A0A7L2QTR4_9PASS</name>
<evidence type="ECO:0000256" key="3">
    <source>
        <dbReference type="ARBA" id="ARBA00023098"/>
    </source>
</evidence>
<dbReference type="EMBL" id="VYZR01068075">
    <property type="protein sequence ID" value="NXS00360.1"/>
    <property type="molecule type" value="Genomic_DNA"/>
</dbReference>
<dbReference type="EC" id="6.2.1.2" evidence="5"/>
<comment type="caution">
    <text evidence="10">The sequence shown here is derived from an EMBL/GenBank/DDBJ whole genome shotgun (WGS) entry which is preliminary data.</text>
</comment>
<comment type="catalytic activity">
    <reaction evidence="8">
        <text>a medium-chain fatty acid + ATP + CoA = a medium-chain fatty acyl-CoA + AMP + diphosphate</text>
        <dbReference type="Rhea" id="RHEA:48340"/>
        <dbReference type="ChEBI" id="CHEBI:30616"/>
        <dbReference type="ChEBI" id="CHEBI:33019"/>
        <dbReference type="ChEBI" id="CHEBI:57287"/>
        <dbReference type="ChEBI" id="CHEBI:59558"/>
        <dbReference type="ChEBI" id="CHEBI:90546"/>
        <dbReference type="ChEBI" id="CHEBI:456215"/>
        <dbReference type="EC" id="6.2.1.2"/>
    </reaction>
</comment>
<reference evidence="10 11" key="1">
    <citation type="submission" date="2019-09" db="EMBL/GenBank/DDBJ databases">
        <title>Bird 10,000 Genomes (B10K) Project - Family phase.</title>
        <authorList>
            <person name="Zhang G."/>
        </authorList>
    </citation>
    <scope>NUCLEOTIDE SEQUENCE [LARGE SCALE GENOMIC DNA]</scope>
    <source>
        <strain evidence="10">B10K-DU-002-81</strain>
    </source>
</reference>
<evidence type="ECO:0000256" key="8">
    <source>
        <dbReference type="ARBA" id="ARBA00048277"/>
    </source>
</evidence>
<feature type="domain" description="AMP-dependent synthetase/ligase" evidence="9">
    <location>
        <begin position="20"/>
        <end position="340"/>
    </location>
</feature>
<evidence type="ECO:0000259" key="9">
    <source>
        <dbReference type="Pfam" id="PF00501"/>
    </source>
</evidence>